<dbReference type="InterPro" id="IPR036259">
    <property type="entry name" value="MFS_trans_sf"/>
</dbReference>
<evidence type="ECO:0000313" key="10">
    <source>
        <dbReference type="Proteomes" id="UP000799640"/>
    </source>
</evidence>
<evidence type="ECO:0000256" key="6">
    <source>
        <dbReference type="SAM" id="MobiDB-lite"/>
    </source>
</evidence>
<keyword evidence="3 7" id="KW-0812">Transmembrane</keyword>
<feature type="compositionally biased region" description="Basic and acidic residues" evidence="6">
    <location>
        <begin position="489"/>
        <end position="507"/>
    </location>
</feature>
<evidence type="ECO:0000313" key="9">
    <source>
        <dbReference type="EMBL" id="KAF2400239.1"/>
    </source>
</evidence>
<evidence type="ECO:0000256" key="7">
    <source>
        <dbReference type="SAM" id="Phobius"/>
    </source>
</evidence>
<dbReference type="SUPFAM" id="SSF103473">
    <property type="entry name" value="MFS general substrate transporter"/>
    <property type="match status" value="1"/>
</dbReference>
<comment type="subcellular location">
    <subcellularLocation>
        <location evidence="1">Membrane</location>
        <topology evidence="1">Multi-pass membrane protein</topology>
    </subcellularLocation>
</comment>
<dbReference type="InterPro" id="IPR001958">
    <property type="entry name" value="Tet-R_TetA/multi-R_MdtG-like"/>
</dbReference>
<dbReference type="PANTHER" id="PTHR23504">
    <property type="entry name" value="MAJOR FACILITATOR SUPERFAMILY DOMAIN-CONTAINING PROTEIN 10"/>
    <property type="match status" value="1"/>
</dbReference>
<dbReference type="InterPro" id="IPR020846">
    <property type="entry name" value="MFS_dom"/>
</dbReference>
<sequence>MKNDRDSRPEPKLPIQQLTVLSILRLAEPIALTSVFPYLPEMIESFGVHSTDVAKWTGITSAIFSISQCLTAIPWGRASDKYGRKPIILLAMTCALTSSLFFGFSTSLRWAIIARALSGASNGNVGILRTTVAEMVPEKSLQPRAFSTLPLIWQVGSIVGPILGGSLASPASKMPEIFGNSKFLRKYPFALPNLVNSVFFAIGLSAGIFFLKESLETKKHRRDYGRMLGRYITRPFSRGYKALPSDDFDGGYAAKHPKTPPVPPPSYRSVFTRQSCITLAAYTILALHGSAHDQLITVYMHLAPANPATTPKDAFLPGGFGLDSGRIGILFTIYGIFSMVAQFAVFPPVASRYGALKCFRLCTIVFPLMYMATPFTILAPTPFLKEVSLLAVMMTKAMAAVFAFPCVTILMTNSASSLRVLGTLNGVATALSAVGRACGPYMSGRAFTWGIEHGNGCAGWAVLAVCAVPGHFITYWLRDQPGFGEEKDEGIKLEDRREMEEAFREGEFEVGDDEGEDIEAQDAPLLSEAAREKEWRG</sequence>
<feature type="transmembrane region" description="Helical" evidence="7">
    <location>
        <begin position="389"/>
        <end position="411"/>
    </location>
</feature>
<keyword evidence="5 7" id="KW-0472">Membrane</keyword>
<keyword evidence="10" id="KW-1185">Reference proteome</keyword>
<dbReference type="AlphaFoldDB" id="A0A6G1HWP5"/>
<dbReference type="Proteomes" id="UP000799640">
    <property type="component" value="Unassembled WGS sequence"/>
</dbReference>
<dbReference type="GO" id="GO:0022857">
    <property type="term" value="F:transmembrane transporter activity"/>
    <property type="evidence" value="ECO:0007669"/>
    <property type="project" value="InterPro"/>
</dbReference>
<proteinExistence type="predicted"/>
<dbReference type="PRINTS" id="PR01035">
    <property type="entry name" value="TCRTETA"/>
</dbReference>
<dbReference type="Pfam" id="PF07690">
    <property type="entry name" value="MFS_1"/>
    <property type="match status" value="1"/>
</dbReference>
<name>A0A6G1HWP5_9PEZI</name>
<keyword evidence="4 7" id="KW-1133">Transmembrane helix</keyword>
<feature type="transmembrane region" description="Helical" evidence="7">
    <location>
        <begin position="358"/>
        <end position="377"/>
    </location>
</feature>
<dbReference type="InterPro" id="IPR011701">
    <property type="entry name" value="MFS"/>
</dbReference>
<gene>
    <name evidence="9" type="ORF">EJ06DRAFT_530228</name>
</gene>
<organism evidence="9 10">
    <name type="scientific">Trichodelitschia bisporula</name>
    <dbReference type="NCBI Taxonomy" id="703511"/>
    <lineage>
        <taxon>Eukaryota</taxon>
        <taxon>Fungi</taxon>
        <taxon>Dikarya</taxon>
        <taxon>Ascomycota</taxon>
        <taxon>Pezizomycotina</taxon>
        <taxon>Dothideomycetes</taxon>
        <taxon>Dothideomycetes incertae sedis</taxon>
        <taxon>Phaeotrichales</taxon>
        <taxon>Phaeotrichaceae</taxon>
        <taxon>Trichodelitschia</taxon>
    </lineage>
</organism>
<feature type="transmembrane region" description="Helical" evidence="7">
    <location>
        <begin position="327"/>
        <end position="346"/>
    </location>
</feature>
<dbReference type="PROSITE" id="PS50850">
    <property type="entry name" value="MFS"/>
    <property type="match status" value="1"/>
</dbReference>
<dbReference type="GO" id="GO:0016020">
    <property type="term" value="C:membrane"/>
    <property type="evidence" value="ECO:0007669"/>
    <property type="project" value="UniProtKB-SubCell"/>
</dbReference>
<evidence type="ECO:0000256" key="4">
    <source>
        <dbReference type="ARBA" id="ARBA00022989"/>
    </source>
</evidence>
<evidence type="ECO:0000259" key="8">
    <source>
        <dbReference type="PROSITE" id="PS50850"/>
    </source>
</evidence>
<evidence type="ECO:0000256" key="1">
    <source>
        <dbReference type="ARBA" id="ARBA00004141"/>
    </source>
</evidence>
<dbReference type="EMBL" id="ML996695">
    <property type="protein sequence ID" value="KAF2400239.1"/>
    <property type="molecule type" value="Genomic_DNA"/>
</dbReference>
<dbReference type="PANTHER" id="PTHR23504:SF8">
    <property type="entry name" value="TRANSPORTER, PUTATIVE (AFU_ORTHOLOGUE AFUA_1G03730)-RELATED"/>
    <property type="match status" value="1"/>
</dbReference>
<dbReference type="OrthoDB" id="10262656at2759"/>
<feature type="transmembrane region" description="Helical" evidence="7">
    <location>
        <begin position="87"/>
        <end position="112"/>
    </location>
</feature>
<accession>A0A6G1HWP5</accession>
<feature type="domain" description="Major facilitator superfamily (MFS) profile" evidence="8">
    <location>
        <begin position="17"/>
        <end position="482"/>
    </location>
</feature>
<evidence type="ECO:0000256" key="2">
    <source>
        <dbReference type="ARBA" id="ARBA00022448"/>
    </source>
</evidence>
<dbReference type="CDD" id="cd17330">
    <property type="entry name" value="MFS_SLC46_TetA_like"/>
    <property type="match status" value="1"/>
</dbReference>
<dbReference type="Gene3D" id="1.20.1250.20">
    <property type="entry name" value="MFS general substrate transporter like domains"/>
    <property type="match status" value="1"/>
</dbReference>
<protein>
    <submittedName>
        <fullName evidence="9">MFS general substrate transporter</fullName>
    </submittedName>
</protein>
<evidence type="ECO:0000256" key="5">
    <source>
        <dbReference type="ARBA" id="ARBA00023136"/>
    </source>
</evidence>
<feature type="transmembrane region" description="Helical" evidence="7">
    <location>
        <begin position="189"/>
        <end position="211"/>
    </location>
</feature>
<feature type="transmembrane region" description="Helical" evidence="7">
    <location>
        <begin position="151"/>
        <end position="168"/>
    </location>
</feature>
<evidence type="ECO:0000256" key="3">
    <source>
        <dbReference type="ARBA" id="ARBA00022692"/>
    </source>
</evidence>
<feature type="compositionally biased region" description="Acidic residues" evidence="6">
    <location>
        <begin position="508"/>
        <end position="520"/>
    </location>
</feature>
<keyword evidence="2" id="KW-0813">Transport</keyword>
<reference evidence="9" key="1">
    <citation type="journal article" date="2020" name="Stud. Mycol.">
        <title>101 Dothideomycetes genomes: a test case for predicting lifestyles and emergence of pathogens.</title>
        <authorList>
            <person name="Haridas S."/>
            <person name="Albert R."/>
            <person name="Binder M."/>
            <person name="Bloem J."/>
            <person name="Labutti K."/>
            <person name="Salamov A."/>
            <person name="Andreopoulos B."/>
            <person name="Baker S."/>
            <person name="Barry K."/>
            <person name="Bills G."/>
            <person name="Bluhm B."/>
            <person name="Cannon C."/>
            <person name="Castanera R."/>
            <person name="Culley D."/>
            <person name="Daum C."/>
            <person name="Ezra D."/>
            <person name="Gonzalez J."/>
            <person name="Henrissat B."/>
            <person name="Kuo A."/>
            <person name="Liang C."/>
            <person name="Lipzen A."/>
            <person name="Lutzoni F."/>
            <person name="Magnuson J."/>
            <person name="Mondo S."/>
            <person name="Nolan M."/>
            <person name="Ohm R."/>
            <person name="Pangilinan J."/>
            <person name="Park H.-J."/>
            <person name="Ramirez L."/>
            <person name="Alfaro M."/>
            <person name="Sun H."/>
            <person name="Tritt A."/>
            <person name="Yoshinaga Y."/>
            <person name="Zwiers L.-H."/>
            <person name="Turgeon B."/>
            <person name="Goodwin S."/>
            <person name="Spatafora J."/>
            <person name="Crous P."/>
            <person name="Grigoriev I."/>
        </authorList>
    </citation>
    <scope>NUCLEOTIDE SEQUENCE</scope>
    <source>
        <strain evidence="9">CBS 262.69</strain>
    </source>
</reference>
<feature type="region of interest" description="Disordered" evidence="6">
    <location>
        <begin position="487"/>
        <end position="537"/>
    </location>
</feature>